<name>A0AAD3SY11_NEPGR</name>
<keyword evidence="1" id="KW-1133">Transmembrane helix</keyword>
<accession>A0AAD3SY11</accession>
<keyword evidence="1" id="KW-0812">Transmembrane</keyword>
<protein>
    <submittedName>
        <fullName evidence="2">Uncharacterized protein</fullName>
    </submittedName>
</protein>
<keyword evidence="3" id="KW-1185">Reference proteome</keyword>
<comment type="caution">
    <text evidence="2">The sequence shown here is derived from an EMBL/GenBank/DDBJ whole genome shotgun (WGS) entry which is preliminary data.</text>
</comment>
<reference evidence="2" key="1">
    <citation type="submission" date="2023-05" db="EMBL/GenBank/DDBJ databases">
        <title>Nepenthes gracilis genome sequencing.</title>
        <authorList>
            <person name="Fukushima K."/>
        </authorList>
    </citation>
    <scope>NUCLEOTIDE SEQUENCE</scope>
    <source>
        <strain evidence="2">SING2019-196</strain>
    </source>
</reference>
<dbReference type="EMBL" id="BSYO01000020">
    <property type="protein sequence ID" value="GMH19225.1"/>
    <property type="molecule type" value="Genomic_DNA"/>
</dbReference>
<sequence>MSRKRLRMNTAFYAELLCWCTSWRKLCYAIMLECPKETDGLLPDAAAEAMVLYCPWHVACWGWFPMLNSEKQLLGEVECCSCSLCCVMKFGVEPCRSKPPTGKCRGGMLIHARNGWPYWKSCPTALGCLQNHLSPDGLVAAKVSSFALSKSPAHHQKVSLGTEFRRIGQLLSLPSALNVHPGSEKTQKQPKSAPAIQTLNVSETLYLVAEVRYTLHVDHLEELNQAHLSPLQQDGNLEINQGAVGMPPISYAEMLKHGIGFSPAETKQTPRIASPRPLIECVELEVSCGDLKTIFFVIQLPVLEDLRVRYAVCRTPYGLLCPDWMLSVFVILGFLYITTQWFIVFIDLVSCYCGPVIQLPVLEDLRVRYAVFQTPYANVVLLLLLICQTYR</sequence>
<dbReference type="Proteomes" id="UP001279734">
    <property type="component" value="Unassembled WGS sequence"/>
</dbReference>
<evidence type="ECO:0000313" key="3">
    <source>
        <dbReference type="Proteomes" id="UP001279734"/>
    </source>
</evidence>
<organism evidence="2 3">
    <name type="scientific">Nepenthes gracilis</name>
    <name type="common">Slender pitcher plant</name>
    <dbReference type="NCBI Taxonomy" id="150966"/>
    <lineage>
        <taxon>Eukaryota</taxon>
        <taxon>Viridiplantae</taxon>
        <taxon>Streptophyta</taxon>
        <taxon>Embryophyta</taxon>
        <taxon>Tracheophyta</taxon>
        <taxon>Spermatophyta</taxon>
        <taxon>Magnoliopsida</taxon>
        <taxon>eudicotyledons</taxon>
        <taxon>Gunneridae</taxon>
        <taxon>Pentapetalae</taxon>
        <taxon>Caryophyllales</taxon>
        <taxon>Nepenthaceae</taxon>
        <taxon>Nepenthes</taxon>
    </lineage>
</organism>
<proteinExistence type="predicted"/>
<gene>
    <name evidence="2" type="ORF">Nepgr_021066</name>
</gene>
<keyword evidence="1" id="KW-0472">Membrane</keyword>
<dbReference type="AlphaFoldDB" id="A0AAD3SY11"/>
<evidence type="ECO:0000256" key="1">
    <source>
        <dbReference type="SAM" id="Phobius"/>
    </source>
</evidence>
<evidence type="ECO:0000313" key="2">
    <source>
        <dbReference type="EMBL" id="GMH19225.1"/>
    </source>
</evidence>
<feature type="transmembrane region" description="Helical" evidence="1">
    <location>
        <begin position="366"/>
        <end position="387"/>
    </location>
</feature>
<feature type="transmembrane region" description="Helical" evidence="1">
    <location>
        <begin position="324"/>
        <end position="346"/>
    </location>
</feature>